<dbReference type="SMART" id="SM00343">
    <property type="entry name" value="ZnF_C2HC"/>
    <property type="match status" value="1"/>
</dbReference>
<dbReference type="SUPFAM" id="SSF57756">
    <property type="entry name" value="Retrovirus zinc finger-like domains"/>
    <property type="match status" value="1"/>
</dbReference>
<dbReference type="PROSITE" id="PS50158">
    <property type="entry name" value="ZF_CCHC"/>
    <property type="match status" value="1"/>
</dbReference>
<dbReference type="InterPro" id="IPR001878">
    <property type="entry name" value="Znf_CCHC"/>
</dbReference>
<protein>
    <recommendedName>
        <fullName evidence="2">CCHC-type domain-containing protein</fullName>
    </recommendedName>
</protein>
<evidence type="ECO:0000256" key="1">
    <source>
        <dbReference type="PROSITE-ProRule" id="PRU00047"/>
    </source>
</evidence>
<proteinExistence type="predicted"/>
<dbReference type="InterPro" id="IPR021109">
    <property type="entry name" value="Peptidase_aspartic_dom_sf"/>
</dbReference>
<dbReference type="GO" id="GO:0003676">
    <property type="term" value="F:nucleic acid binding"/>
    <property type="evidence" value="ECO:0007669"/>
    <property type="project" value="InterPro"/>
</dbReference>
<keyword evidence="1" id="KW-0862">Zinc</keyword>
<dbReference type="SUPFAM" id="SSF50630">
    <property type="entry name" value="Acid proteases"/>
    <property type="match status" value="1"/>
</dbReference>
<keyword evidence="1" id="KW-0479">Metal-binding</keyword>
<keyword evidence="4" id="KW-1185">Reference proteome</keyword>
<evidence type="ECO:0000259" key="2">
    <source>
        <dbReference type="PROSITE" id="PS50158"/>
    </source>
</evidence>
<dbReference type="Proteomes" id="UP001174136">
    <property type="component" value="Unassembled WGS sequence"/>
</dbReference>
<evidence type="ECO:0000313" key="3">
    <source>
        <dbReference type="EMBL" id="KAK0153073.1"/>
    </source>
</evidence>
<dbReference type="GO" id="GO:0008270">
    <property type="term" value="F:zinc ion binding"/>
    <property type="evidence" value="ECO:0007669"/>
    <property type="project" value="UniProtKB-KW"/>
</dbReference>
<dbReference type="Gene3D" id="2.40.70.10">
    <property type="entry name" value="Acid Proteases"/>
    <property type="match status" value="1"/>
</dbReference>
<dbReference type="AlphaFoldDB" id="A0AA47N605"/>
<accession>A0AA47N605</accession>
<gene>
    <name evidence="3" type="ORF">N1851_005242</name>
</gene>
<organism evidence="3 4">
    <name type="scientific">Merluccius polli</name>
    <name type="common">Benguela hake</name>
    <name type="synonym">Merluccius cadenati</name>
    <dbReference type="NCBI Taxonomy" id="89951"/>
    <lineage>
        <taxon>Eukaryota</taxon>
        <taxon>Metazoa</taxon>
        <taxon>Chordata</taxon>
        <taxon>Craniata</taxon>
        <taxon>Vertebrata</taxon>
        <taxon>Euteleostomi</taxon>
        <taxon>Actinopterygii</taxon>
        <taxon>Neopterygii</taxon>
        <taxon>Teleostei</taxon>
        <taxon>Neoteleostei</taxon>
        <taxon>Acanthomorphata</taxon>
        <taxon>Zeiogadaria</taxon>
        <taxon>Gadariae</taxon>
        <taxon>Gadiformes</taxon>
        <taxon>Gadoidei</taxon>
        <taxon>Merlucciidae</taxon>
        <taxon>Merluccius</taxon>
    </lineage>
</organism>
<dbReference type="EMBL" id="JAOPHQ010000868">
    <property type="protein sequence ID" value="KAK0153073.1"/>
    <property type="molecule type" value="Genomic_DNA"/>
</dbReference>
<evidence type="ECO:0000313" key="4">
    <source>
        <dbReference type="Proteomes" id="UP001174136"/>
    </source>
</evidence>
<dbReference type="InterPro" id="IPR036875">
    <property type="entry name" value="Znf_CCHC_sf"/>
</dbReference>
<reference evidence="3" key="1">
    <citation type="journal article" date="2023" name="Front. Mar. Sci.">
        <title>A new Merluccius polli reference genome to investigate the effects of global change in West African waters.</title>
        <authorList>
            <person name="Mateo J.L."/>
            <person name="Blanco-Fernandez C."/>
            <person name="Garcia-Vazquez E."/>
            <person name="Machado-Schiaffino G."/>
        </authorList>
    </citation>
    <scope>NUCLEOTIDE SEQUENCE</scope>
    <source>
        <strain evidence="3">C29</strain>
        <tissue evidence="3">Fin</tissue>
    </source>
</reference>
<comment type="caution">
    <text evidence="3">The sequence shown here is derived from an EMBL/GenBank/DDBJ whole genome shotgun (WGS) entry which is preliminary data.</text>
</comment>
<dbReference type="Pfam" id="PF00098">
    <property type="entry name" value="zf-CCHC"/>
    <property type="match status" value="1"/>
</dbReference>
<dbReference type="CDD" id="cd00303">
    <property type="entry name" value="retropepsin_like"/>
    <property type="match status" value="1"/>
</dbReference>
<keyword evidence="1" id="KW-0863">Zinc-finger</keyword>
<sequence length="626" mass="67678">MFNGKLGIGIVEWAEEVQACARARRLPMAEQALFIVDHLEGEAKEEIKFCSGGEQRDPAQILTILREPYGCSQSYVTLQQAFFSQHQQEGETLQEFLLALMALMALVERQVPEGMPNADVLVRDQFIEHVLDCSLRRELKQLVRRQPTITLLGLRTEAIRWEREGLPGGTRGRSSSLPTSYGLQYGVQGRLHQAPQVAPQEPGLGAVMDLLKRQQEQLNQLAKTVASLQAPPSGPVSRSGPVICRRCQQPGHFARECDVGKLKPAELPSHSSVGESTGSQPGAAAELIAPCPNINVSVGGISVECLVDTGSMVSTITESLFLAQFEPWGHDRLRSCQWLQLCAANGLAIPYIGYLELDVELCGKVVPCCGILVVKDPPGASPSVPGILGMNVIHRCYQELFGVFGSSLFESPSVSGAPGPVVTALQQCHQVAPSLTGAIKVRGMRVVRIPGGMMKLVTVVNIGEAEVLLYPRTNLGVLSAAQVVSLPAGVPEVGSTVAMRPRLLPRDYRATHPGEARSPQLTSPVPANTLCVEPLVLRLAVIQMSTIFLGQLASMAMLLTDPVGEALSALERLWRVARRDARCFLQRIVWRTVGATGLGYPAGSLSMSVHCLHVTTSSRRSVMPRL</sequence>
<feature type="domain" description="CCHC-type" evidence="2">
    <location>
        <begin position="244"/>
        <end position="257"/>
    </location>
</feature>
<dbReference type="Gene3D" id="4.10.60.10">
    <property type="entry name" value="Zinc finger, CCHC-type"/>
    <property type="match status" value="1"/>
</dbReference>
<name>A0AA47N605_MERPO</name>